<dbReference type="EMBL" id="CP119075">
    <property type="protein sequence ID" value="WED66381.1"/>
    <property type="molecule type" value="Genomic_DNA"/>
</dbReference>
<dbReference type="RefSeq" id="WP_330930418.1">
    <property type="nucleotide sequence ID" value="NZ_CP119075.1"/>
</dbReference>
<accession>A0AAF0CR06</accession>
<keyword evidence="2" id="KW-1185">Reference proteome</keyword>
<dbReference type="GO" id="GO:0008237">
    <property type="term" value="F:metallopeptidase activity"/>
    <property type="evidence" value="ECO:0007669"/>
    <property type="project" value="InterPro"/>
</dbReference>
<organism evidence="1 2">
    <name type="scientific">Synoicihabitans lomoniglobus</name>
    <dbReference type="NCBI Taxonomy" id="2909285"/>
    <lineage>
        <taxon>Bacteria</taxon>
        <taxon>Pseudomonadati</taxon>
        <taxon>Verrucomicrobiota</taxon>
        <taxon>Opitutia</taxon>
        <taxon>Opitutales</taxon>
        <taxon>Opitutaceae</taxon>
        <taxon>Synoicihabitans</taxon>
    </lineage>
</organism>
<evidence type="ECO:0008006" key="3">
    <source>
        <dbReference type="Google" id="ProtNLM"/>
    </source>
</evidence>
<name>A0AAF0CR06_9BACT</name>
<sequence>MRDITTFVCSLDGVSVYPFRNFALFCGLTSVAWGQLTFEFDFADVNTGFNDPTLGAERRASLASGANLLANYFTTAAPRTVKITVNASQSDGSGFLASAGGITYVGAGFQANFPMQVIQSGDHSGQSSHGSMTWDFGYTWDYDNSISSGAYDFQRVAMHELTHVLGFSSYIGSDGAGLFDGNPTTYSYFDQFLTDASGNALVDSSGNYQGGTILSDGVSSDVYFNGANAVAANGGERVHMYSPSSYNGGSSLSHLDTDFYGSVGYIMTHAVSSGASVREFSAIELGILTDLGYTVSAVPEPSTLALWWGGVCLLSTTMRRRAVRADRA</sequence>
<dbReference type="Gene3D" id="3.40.390.10">
    <property type="entry name" value="Collagenase (Catalytic Domain)"/>
    <property type="match status" value="1"/>
</dbReference>
<reference evidence="1" key="1">
    <citation type="submission" date="2023-03" db="EMBL/GenBank/DDBJ databases">
        <title>Lomoglobus Profundus gen. nov., sp. nov., a novel member of the phylum Verrucomicrobia, isolated from deep-marine sediment of South China Sea.</title>
        <authorList>
            <person name="Ahmad T."/>
            <person name="Ishaq S.E."/>
            <person name="Wang F."/>
        </authorList>
    </citation>
    <scope>NUCLEOTIDE SEQUENCE</scope>
    <source>
        <strain evidence="1">LMO-M01</strain>
    </source>
</reference>
<dbReference type="SUPFAM" id="SSF55486">
    <property type="entry name" value="Metalloproteases ('zincins'), catalytic domain"/>
    <property type="match status" value="1"/>
</dbReference>
<dbReference type="Proteomes" id="UP001218638">
    <property type="component" value="Chromosome"/>
</dbReference>
<dbReference type="KEGG" id="slom:PXH66_05910"/>
<dbReference type="InterPro" id="IPR024079">
    <property type="entry name" value="MetalloPept_cat_dom_sf"/>
</dbReference>
<dbReference type="AlphaFoldDB" id="A0AAF0CR06"/>
<evidence type="ECO:0000313" key="1">
    <source>
        <dbReference type="EMBL" id="WED66381.1"/>
    </source>
</evidence>
<protein>
    <recommendedName>
        <fullName evidence="3">PEP-CTERM sorting domain-containing protein</fullName>
    </recommendedName>
</protein>
<proteinExistence type="predicted"/>
<evidence type="ECO:0000313" key="2">
    <source>
        <dbReference type="Proteomes" id="UP001218638"/>
    </source>
</evidence>
<gene>
    <name evidence="1" type="ORF">PXH66_05910</name>
</gene>